<feature type="transmembrane region" description="Helical" evidence="2">
    <location>
        <begin position="7"/>
        <end position="29"/>
    </location>
</feature>
<name>A0AAU9ITY7_9CILI</name>
<keyword evidence="4" id="KW-1185">Reference proteome</keyword>
<evidence type="ECO:0000313" key="3">
    <source>
        <dbReference type="EMBL" id="CAG9314700.1"/>
    </source>
</evidence>
<protein>
    <submittedName>
        <fullName evidence="3">Uncharacterized protein</fullName>
    </submittedName>
</protein>
<feature type="region of interest" description="Disordered" evidence="1">
    <location>
        <begin position="192"/>
        <end position="222"/>
    </location>
</feature>
<dbReference type="Proteomes" id="UP001162131">
    <property type="component" value="Unassembled WGS sequence"/>
</dbReference>
<keyword evidence="2" id="KW-0812">Transmembrane</keyword>
<evidence type="ECO:0000256" key="2">
    <source>
        <dbReference type="SAM" id="Phobius"/>
    </source>
</evidence>
<feature type="transmembrane region" description="Helical" evidence="2">
    <location>
        <begin position="78"/>
        <end position="103"/>
    </location>
</feature>
<reference evidence="3" key="1">
    <citation type="submission" date="2021-09" db="EMBL/GenBank/DDBJ databases">
        <authorList>
            <consortium name="AG Swart"/>
            <person name="Singh M."/>
            <person name="Singh A."/>
            <person name="Seah K."/>
            <person name="Emmerich C."/>
        </authorList>
    </citation>
    <scope>NUCLEOTIDE SEQUENCE</scope>
    <source>
        <strain evidence="3">ATCC30299</strain>
    </source>
</reference>
<feature type="compositionally biased region" description="Basic and acidic residues" evidence="1">
    <location>
        <begin position="201"/>
        <end position="210"/>
    </location>
</feature>
<feature type="transmembrane region" description="Helical" evidence="2">
    <location>
        <begin position="146"/>
        <end position="166"/>
    </location>
</feature>
<keyword evidence="2" id="KW-0472">Membrane</keyword>
<dbReference type="AlphaFoldDB" id="A0AAU9ITY7"/>
<dbReference type="EMBL" id="CAJZBQ010000012">
    <property type="protein sequence ID" value="CAG9314700.1"/>
    <property type="molecule type" value="Genomic_DNA"/>
</dbReference>
<keyword evidence="2" id="KW-1133">Transmembrane helix</keyword>
<proteinExistence type="predicted"/>
<gene>
    <name evidence="3" type="ORF">BSTOLATCC_MIC11698</name>
</gene>
<comment type="caution">
    <text evidence="3">The sequence shown here is derived from an EMBL/GenBank/DDBJ whole genome shotgun (WGS) entry which is preliminary data.</text>
</comment>
<feature type="transmembrane region" description="Helical" evidence="2">
    <location>
        <begin position="41"/>
        <end position="66"/>
    </location>
</feature>
<evidence type="ECO:0000313" key="4">
    <source>
        <dbReference type="Proteomes" id="UP001162131"/>
    </source>
</evidence>
<evidence type="ECO:0000256" key="1">
    <source>
        <dbReference type="SAM" id="MobiDB-lite"/>
    </source>
</evidence>
<accession>A0AAU9ITY7</accession>
<sequence>MNIAIEAWLIIASGILRISSFLFDAYYVYSQSFTSDIVKLFCLIFLFAPMALLLTIILYCFIKGLFSKNWKHNCGQFSLGILICIGEPIGLSFFIFGITLLIVKATDRDFYMVDALSRVSNLNDAVLESFPQIILQSYNNGKLDNWSWFTIASVGISALSFTYTCLKLVHDLDKIKHFEAVSQFIRQSVVPSTAGQPQDNINKKSPKESMDVYDFSSEELPR</sequence>
<organism evidence="3 4">
    <name type="scientific">Blepharisma stoltei</name>
    <dbReference type="NCBI Taxonomy" id="1481888"/>
    <lineage>
        <taxon>Eukaryota</taxon>
        <taxon>Sar</taxon>
        <taxon>Alveolata</taxon>
        <taxon>Ciliophora</taxon>
        <taxon>Postciliodesmatophora</taxon>
        <taxon>Heterotrichea</taxon>
        <taxon>Heterotrichida</taxon>
        <taxon>Blepharismidae</taxon>
        <taxon>Blepharisma</taxon>
    </lineage>
</organism>